<dbReference type="InterPro" id="IPR046372">
    <property type="entry name" value="PARG_cat_C"/>
</dbReference>
<evidence type="ECO:0000313" key="2">
    <source>
        <dbReference type="EMBL" id="CAK3918017.1"/>
    </source>
</evidence>
<evidence type="ECO:0000259" key="1">
    <source>
        <dbReference type="Pfam" id="PF05028"/>
    </source>
</evidence>
<gene>
    <name evidence="2" type="ORF">LECACI_7A002726</name>
</gene>
<accession>A0AAI8YVG8</accession>
<evidence type="ECO:0000313" key="3">
    <source>
        <dbReference type="Proteomes" id="UP001296104"/>
    </source>
</evidence>
<dbReference type="Proteomes" id="UP001296104">
    <property type="component" value="Unassembled WGS sequence"/>
</dbReference>
<dbReference type="GO" id="GO:0006282">
    <property type="term" value="P:regulation of DNA repair"/>
    <property type="evidence" value="ECO:0007669"/>
    <property type="project" value="InterPro"/>
</dbReference>
<dbReference type="AlphaFoldDB" id="A0AAI8YVG8"/>
<proteinExistence type="predicted"/>
<comment type="caution">
    <text evidence="2">The sequence shown here is derived from an EMBL/GenBank/DDBJ whole genome shotgun (WGS) entry which is preliminary data.</text>
</comment>
<dbReference type="GO" id="GO:0004649">
    <property type="term" value="F:poly(ADP-ribose) glycohydrolase activity"/>
    <property type="evidence" value="ECO:0007669"/>
    <property type="project" value="InterPro"/>
</dbReference>
<keyword evidence="3" id="KW-1185">Reference proteome</keyword>
<reference evidence="2" key="1">
    <citation type="submission" date="2023-11" db="EMBL/GenBank/DDBJ databases">
        <authorList>
            <person name="Alioto T."/>
            <person name="Alioto T."/>
            <person name="Gomez Garrido J."/>
        </authorList>
    </citation>
    <scope>NUCLEOTIDE SEQUENCE</scope>
</reference>
<dbReference type="EMBL" id="CAVMBE010000012">
    <property type="protein sequence ID" value="CAK3918017.1"/>
    <property type="molecule type" value="Genomic_DNA"/>
</dbReference>
<sequence>MSTYCLPNHSSLTSQDPLGICSSDGASVSHWSLLRQLLQTAGRDLEHIEQSTEDTHSPQRIDSAWLRRLATLFQDIAYSLHGDGNLNTDGLHSMPTRIENPRQWCSRFRTTLFKSALQLENLFPDGNLDELSSGNPTAVFSPAQMDCLLAHMLLGTLQIPKGNTWGRPGFTQYFDGKIAPVVPNTALPYLETILFHFAQGGYPSPNKNPNPPIKFRYSDASHIPSVSTSRSPAPEIPTTIVSIPLDPSAKPTTTTTTTTPAPFVLVAANAQPGPGAGGTHEERLVGQSPALALAALLTPVLPATAALITSPLPVHASWQGHGREARLVSHLSPARRPARRYIVADALPLDLSHKQPHLLESNVEREVGKLYAAFRGAKHAWLDEGLLLEDLRVEMPPWGCGAFGGSLQVKMPCMMMAAGLAGLRSGNLELLVPESQKDIIWNRGERDITVQKLYGELTGSGTFLSSLRKLLIGKG</sequence>
<dbReference type="Pfam" id="PF05028">
    <property type="entry name" value="PARG_cat_C"/>
    <property type="match status" value="1"/>
</dbReference>
<name>A0AAI8YVG8_9PEZI</name>
<organism evidence="2 3">
    <name type="scientific">Lecanosticta acicola</name>
    <dbReference type="NCBI Taxonomy" id="111012"/>
    <lineage>
        <taxon>Eukaryota</taxon>
        <taxon>Fungi</taxon>
        <taxon>Dikarya</taxon>
        <taxon>Ascomycota</taxon>
        <taxon>Pezizomycotina</taxon>
        <taxon>Dothideomycetes</taxon>
        <taxon>Dothideomycetidae</taxon>
        <taxon>Mycosphaerellales</taxon>
        <taxon>Mycosphaerellaceae</taxon>
        <taxon>Lecanosticta</taxon>
    </lineage>
</organism>
<protein>
    <submittedName>
        <fullName evidence="2">Poly(ADP-ribose) glycohydrolase</fullName>
    </submittedName>
</protein>
<feature type="domain" description="PARG catalytic Macro" evidence="1">
    <location>
        <begin position="277"/>
        <end position="422"/>
    </location>
</feature>